<evidence type="ECO:0000313" key="3">
    <source>
        <dbReference type="Proteomes" id="UP000640614"/>
    </source>
</evidence>
<organism evidence="2 3">
    <name type="scientific">Flavobacterium hungaricum</name>
    <dbReference type="NCBI Taxonomy" id="2082725"/>
    <lineage>
        <taxon>Bacteria</taxon>
        <taxon>Pseudomonadati</taxon>
        <taxon>Bacteroidota</taxon>
        <taxon>Flavobacteriia</taxon>
        <taxon>Flavobacteriales</taxon>
        <taxon>Flavobacteriaceae</taxon>
        <taxon>Flavobacterium</taxon>
    </lineage>
</organism>
<dbReference type="Proteomes" id="UP000640614">
    <property type="component" value="Unassembled WGS sequence"/>
</dbReference>
<dbReference type="PANTHER" id="PTHR22916">
    <property type="entry name" value="GLYCOSYLTRANSFERASE"/>
    <property type="match status" value="1"/>
</dbReference>
<accession>A0ABR9TSL1</accession>
<feature type="domain" description="Glycosyltransferase 2-like" evidence="1">
    <location>
        <begin position="11"/>
        <end position="149"/>
    </location>
</feature>
<evidence type="ECO:0000259" key="1">
    <source>
        <dbReference type="Pfam" id="PF00535"/>
    </source>
</evidence>
<dbReference type="InterPro" id="IPR001173">
    <property type="entry name" value="Glyco_trans_2-like"/>
</dbReference>
<dbReference type="CDD" id="cd00761">
    <property type="entry name" value="Glyco_tranf_GTA_type"/>
    <property type="match status" value="1"/>
</dbReference>
<protein>
    <submittedName>
        <fullName evidence="2">Glycosyltransferase</fullName>
    </submittedName>
</protein>
<evidence type="ECO:0000313" key="2">
    <source>
        <dbReference type="EMBL" id="MBE8727779.1"/>
    </source>
</evidence>
<dbReference type="Gene3D" id="3.90.550.10">
    <property type="entry name" value="Spore Coat Polysaccharide Biosynthesis Protein SpsA, Chain A"/>
    <property type="match status" value="1"/>
</dbReference>
<dbReference type="EMBL" id="PRDM01000006">
    <property type="protein sequence ID" value="MBE8727779.1"/>
    <property type="molecule type" value="Genomic_DNA"/>
</dbReference>
<gene>
    <name evidence="2" type="ORF">C4F50_22920</name>
</gene>
<dbReference type="InterPro" id="IPR029044">
    <property type="entry name" value="Nucleotide-diphossugar_trans"/>
</dbReference>
<reference evidence="2 3" key="1">
    <citation type="submission" date="2018-07" db="EMBL/GenBank/DDBJ databases">
        <title>Genome assembly of strain KB82.</title>
        <authorList>
            <person name="Kukolya J."/>
            <person name="Horvath B."/>
            <person name="Nagy I."/>
            <person name="Toth A."/>
        </authorList>
    </citation>
    <scope>NUCLEOTIDE SEQUENCE [LARGE SCALE GENOMIC DNA]</scope>
    <source>
        <strain evidence="2 3">Kb82</strain>
    </source>
</reference>
<dbReference type="RefSeq" id="WP_194140910.1">
    <property type="nucleotide sequence ID" value="NZ_PRDM01000006.1"/>
</dbReference>
<comment type="caution">
    <text evidence="2">The sequence shown here is derived from an EMBL/GenBank/DDBJ whole genome shotgun (WGS) entry which is preliminary data.</text>
</comment>
<keyword evidence="3" id="KW-1185">Reference proteome</keyword>
<dbReference type="PANTHER" id="PTHR22916:SF3">
    <property type="entry name" value="UDP-GLCNAC:BETAGAL BETA-1,3-N-ACETYLGLUCOSAMINYLTRANSFERASE-LIKE PROTEIN 1"/>
    <property type="match status" value="1"/>
</dbReference>
<dbReference type="SUPFAM" id="SSF53448">
    <property type="entry name" value="Nucleotide-diphospho-sugar transferases"/>
    <property type="match status" value="1"/>
</dbReference>
<name>A0ABR9TSL1_9FLAO</name>
<proteinExistence type="predicted"/>
<sequence length="306" mass="36173">MNSTNKNKIAIVIPYYKISFFDDVLKSLTSQTDKRFKIYIGDDSSPENPKELLERYKESLDFVYHKFEKNLGSISLTQQWERCIALSNDEDWVLILGDDDILSKNVIESFYEKINAVENEGINVIRFATQKINTEGKIISNIYNHPEIEKSTDFLFRRSRSSLSEYVFKKNQIHTIGFKDFPLGWYSDILAVLEFSNFEYVYSINQSIVQVRVSSLSISGSSLYDKQKDTATFYFYFYLLNNKFASFSQSELDELYCKINKCYLNNKKRYGFFLKISKFYIVKKLFREYFLFIKQIILFTIRSIKS</sequence>
<dbReference type="Pfam" id="PF00535">
    <property type="entry name" value="Glycos_transf_2"/>
    <property type="match status" value="1"/>
</dbReference>